<dbReference type="PANTHER" id="PTHR14969">
    <property type="entry name" value="SPHINGOSINE-1-PHOSPHATE PHOSPHOHYDROLASE"/>
    <property type="match status" value="1"/>
</dbReference>
<comment type="caution">
    <text evidence="9">The sequence shown here is derived from an EMBL/GenBank/DDBJ whole genome shotgun (WGS) entry which is preliminary data.</text>
</comment>
<keyword evidence="2" id="KW-1003">Cell membrane</keyword>
<dbReference type="Proteomes" id="UP001500449">
    <property type="component" value="Unassembled WGS sequence"/>
</dbReference>
<keyword evidence="10" id="KW-1185">Reference proteome</keyword>
<dbReference type="CDD" id="cd01610">
    <property type="entry name" value="PAP2_like"/>
    <property type="match status" value="1"/>
</dbReference>
<dbReference type="EMBL" id="BAAAQK010000025">
    <property type="protein sequence ID" value="GAA1872716.1"/>
    <property type="molecule type" value="Genomic_DNA"/>
</dbReference>
<name>A0ABN2NP74_9PSEU</name>
<evidence type="ECO:0000256" key="7">
    <source>
        <dbReference type="SAM" id="MobiDB-lite"/>
    </source>
</evidence>
<dbReference type="RefSeq" id="WP_425565939.1">
    <property type="nucleotide sequence ID" value="NZ_BAAAQK010000025.1"/>
</dbReference>
<sequence>MTDRSLDTSAPAAPHTHPASLTVVPDLPPSPEVRILAGVQGAVGRPPVVSAARGLSHLGEHALGWLALGAVGAAVDRERRAEWLWSTAAVAFAHGASIGVKRVVRRPRPDHPSVKVLVGTPSRLSFPSSHATSTTAAAVLYSGLLRSRAPLAVVPVMALSRLVLGVHYPTDVATGSALGAGVALAARRVIPRLTRKKRR</sequence>
<accession>A0ABN2NP74</accession>
<dbReference type="Pfam" id="PF01569">
    <property type="entry name" value="PAP2"/>
    <property type="match status" value="1"/>
</dbReference>
<dbReference type="PANTHER" id="PTHR14969:SF62">
    <property type="entry name" value="DECAPRENYLPHOSPHORYL-5-PHOSPHORIBOSE PHOSPHATASE RV3807C-RELATED"/>
    <property type="match status" value="1"/>
</dbReference>
<protein>
    <submittedName>
        <fullName evidence="9">Phosphatase PAP2 family protein</fullName>
    </submittedName>
</protein>
<comment type="subcellular location">
    <subcellularLocation>
        <location evidence="1">Cell membrane</location>
        <topology evidence="1">Multi-pass membrane protein</topology>
    </subcellularLocation>
</comment>
<evidence type="ECO:0000256" key="5">
    <source>
        <dbReference type="ARBA" id="ARBA00022989"/>
    </source>
</evidence>
<evidence type="ECO:0000256" key="6">
    <source>
        <dbReference type="ARBA" id="ARBA00023136"/>
    </source>
</evidence>
<evidence type="ECO:0000313" key="9">
    <source>
        <dbReference type="EMBL" id="GAA1872716.1"/>
    </source>
</evidence>
<evidence type="ECO:0000256" key="3">
    <source>
        <dbReference type="ARBA" id="ARBA00022692"/>
    </source>
</evidence>
<evidence type="ECO:0000313" key="10">
    <source>
        <dbReference type="Proteomes" id="UP001500449"/>
    </source>
</evidence>
<keyword evidence="6" id="KW-0472">Membrane</keyword>
<evidence type="ECO:0000256" key="2">
    <source>
        <dbReference type="ARBA" id="ARBA00022475"/>
    </source>
</evidence>
<dbReference type="SMART" id="SM00014">
    <property type="entry name" value="acidPPc"/>
    <property type="match status" value="1"/>
</dbReference>
<proteinExistence type="predicted"/>
<keyword evidence="3" id="KW-0812">Transmembrane</keyword>
<dbReference type="SUPFAM" id="SSF48317">
    <property type="entry name" value="Acid phosphatase/Vanadium-dependent haloperoxidase"/>
    <property type="match status" value="1"/>
</dbReference>
<evidence type="ECO:0000256" key="4">
    <source>
        <dbReference type="ARBA" id="ARBA00022801"/>
    </source>
</evidence>
<organism evidence="9 10">
    <name type="scientific">Pseudonocardia ailaonensis</name>
    <dbReference type="NCBI Taxonomy" id="367279"/>
    <lineage>
        <taxon>Bacteria</taxon>
        <taxon>Bacillati</taxon>
        <taxon>Actinomycetota</taxon>
        <taxon>Actinomycetes</taxon>
        <taxon>Pseudonocardiales</taxon>
        <taxon>Pseudonocardiaceae</taxon>
        <taxon>Pseudonocardia</taxon>
    </lineage>
</organism>
<dbReference type="InterPro" id="IPR036938">
    <property type="entry name" value="PAP2/HPO_sf"/>
</dbReference>
<evidence type="ECO:0000256" key="1">
    <source>
        <dbReference type="ARBA" id="ARBA00004651"/>
    </source>
</evidence>
<keyword evidence="4" id="KW-0378">Hydrolase</keyword>
<feature type="compositionally biased region" description="Low complexity" evidence="7">
    <location>
        <begin position="8"/>
        <end position="20"/>
    </location>
</feature>
<reference evidence="9 10" key="1">
    <citation type="journal article" date="2019" name="Int. J. Syst. Evol. Microbiol.">
        <title>The Global Catalogue of Microorganisms (GCM) 10K type strain sequencing project: providing services to taxonomists for standard genome sequencing and annotation.</title>
        <authorList>
            <consortium name="The Broad Institute Genomics Platform"/>
            <consortium name="The Broad Institute Genome Sequencing Center for Infectious Disease"/>
            <person name="Wu L."/>
            <person name="Ma J."/>
        </authorList>
    </citation>
    <scope>NUCLEOTIDE SEQUENCE [LARGE SCALE GENOMIC DNA]</scope>
    <source>
        <strain evidence="9 10">JCM 16009</strain>
    </source>
</reference>
<feature type="region of interest" description="Disordered" evidence="7">
    <location>
        <begin position="1"/>
        <end position="25"/>
    </location>
</feature>
<dbReference type="InterPro" id="IPR000326">
    <property type="entry name" value="PAP2/HPO"/>
</dbReference>
<evidence type="ECO:0000259" key="8">
    <source>
        <dbReference type="SMART" id="SM00014"/>
    </source>
</evidence>
<dbReference type="Gene3D" id="1.20.144.10">
    <property type="entry name" value="Phosphatidic acid phosphatase type 2/haloperoxidase"/>
    <property type="match status" value="1"/>
</dbReference>
<gene>
    <name evidence="9" type="ORF">GCM10009836_62040</name>
</gene>
<feature type="domain" description="Phosphatidic acid phosphatase type 2/haloperoxidase" evidence="8">
    <location>
        <begin position="84"/>
        <end position="187"/>
    </location>
</feature>
<keyword evidence="5" id="KW-1133">Transmembrane helix</keyword>